<evidence type="ECO:0000313" key="2">
    <source>
        <dbReference type="EMBL" id="MFD0944434.1"/>
    </source>
</evidence>
<proteinExistence type="predicted"/>
<dbReference type="Proteomes" id="UP001596976">
    <property type="component" value="Unassembled WGS sequence"/>
</dbReference>
<evidence type="ECO:0000313" key="3">
    <source>
        <dbReference type="Proteomes" id="UP001596976"/>
    </source>
</evidence>
<dbReference type="EMBL" id="JBHTJF010000041">
    <property type="protein sequence ID" value="MFD0944434.1"/>
    <property type="molecule type" value="Genomic_DNA"/>
</dbReference>
<gene>
    <name evidence="2" type="ORF">ACFQ0V_11835</name>
</gene>
<reference evidence="3" key="1">
    <citation type="journal article" date="2019" name="Int. J. Syst. Evol. Microbiol.">
        <title>The Global Catalogue of Microorganisms (GCM) 10K type strain sequencing project: providing services to taxonomists for standard genome sequencing and annotation.</title>
        <authorList>
            <consortium name="The Broad Institute Genomics Platform"/>
            <consortium name="The Broad Institute Genome Sequencing Center for Infectious Disease"/>
            <person name="Wu L."/>
            <person name="Ma J."/>
        </authorList>
    </citation>
    <scope>NUCLEOTIDE SEQUENCE [LARGE SCALE GENOMIC DNA]</scope>
    <source>
        <strain evidence="3">CCUG 63563</strain>
    </source>
</reference>
<keyword evidence="3" id="KW-1185">Reference proteome</keyword>
<keyword evidence="1" id="KW-0812">Transmembrane</keyword>
<protein>
    <submittedName>
        <fullName evidence="2">Uncharacterized protein</fullName>
    </submittedName>
</protein>
<comment type="caution">
    <text evidence="2">The sequence shown here is derived from an EMBL/GenBank/DDBJ whole genome shotgun (WGS) entry which is preliminary data.</text>
</comment>
<feature type="transmembrane region" description="Helical" evidence="1">
    <location>
        <begin position="6"/>
        <end position="28"/>
    </location>
</feature>
<sequence length="58" mass="6318">MNASAAGKAFVLVLVLAVLLAIGIYFSAKNTKNETLYLSQSEQVGYELAIHEYNEPTI</sequence>
<organism evidence="2 3">
    <name type="scientific">Savagea faecisuis</name>
    <dbReference type="NCBI Taxonomy" id="1274803"/>
    <lineage>
        <taxon>Bacteria</taxon>
        <taxon>Bacillati</taxon>
        <taxon>Bacillota</taxon>
        <taxon>Bacilli</taxon>
        <taxon>Bacillales</taxon>
        <taxon>Caryophanaceae</taxon>
        <taxon>Savagea</taxon>
    </lineage>
</organism>
<name>A0ABW3GZ58_9BACL</name>
<keyword evidence="1" id="KW-1133">Transmembrane helix</keyword>
<dbReference type="RefSeq" id="WP_381013828.1">
    <property type="nucleotide sequence ID" value="NZ_JBHTJF010000041.1"/>
</dbReference>
<evidence type="ECO:0000256" key="1">
    <source>
        <dbReference type="SAM" id="Phobius"/>
    </source>
</evidence>
<accession>A0ABW3GZ58</accession>
<keyword evidence="1" id="KW-0472">Membrane</keyword>